<evidence type="ECO:0000256" key="5">
    <source>
        <dbReference type="ARBA" id="ARBA00022679"/>
    </source>
</evidence>
<dbReference type="GO" id="GO:0006493">
    <property type="term" value="P:protein O-linked glycosylation"/>
    <property type="evidence" value="ECO:0007669"/>
    <property type="project" value="TreeGrafter"/>
</dbReference>
<reference evidence="13" key="1">
    <citation type="submission" date="2016-05" db="EMBL/GenBank/DDBJ databases">
        <title>Comparative genomics of biotechnologically important yeasts.</title>
        <authorList>
            <consortium name="DOE Joint Genome Institute"/>
            <person name="Riley R."/>
            <person name="Haridas S."/>
            <person name="Wolfe K.H."/>
            <person name="Lopes M.R."/>
            <person name="Hittinger C.T."/>
            <person name="Goker M."/>
            <person name="Salamov A."/>
            <person name="Wisecaver J."/>
            <person name="Long T.M."/>
            <person name="Aerts A.L."/>
            <person name="Barry K."/>
            <person name="Choi C."/>
            <person name="Clum A."/>
            <person name="Coughlan A.Y."/>
            <person name="Deshpande S."/>
            <person name="Douglass A.P."/>
            <person name="Hanson S.J."/>
            <person name="Klenk H.-P."/>
            <person name="Labutti K."/>
            <person name="Lapidus A."/>
            <person name="Lindquist E."/>
            <person name="Lipzen A."/>
            <person name="Meier-Kolthoff J.P."/>
            <person name="Ohm R.A."/>
            <person name="Otillar R.P."/>
            <person name="Pangilinan J."/>
            <person name="Peng Y."/>
            <person name="Rokas A."/>
            <person name="Rosa C.A."/>
            <person name="Scheuner C."/>
            <person name="Sibirny A.A."/>
            <person name="Slot J.C."/>
            <person name="Stielow J.B."/>
            <person name="Sun H."/>
            <person name="Kurtzman C.P."/>
            <person name="Blackwell M."/>
            <person name="Grigoriev I.V."/>
            <person name="Jeffries T.W."/>
        </authorList>
    </citation>
    <scope>NUCLEOTIDE SEQUENCE [LARGE SCALE GENOMIC DNA]</scope>
    <source>
        <strain evidence="13">NRRL Y-12698</strain>
    </source>
</reference>
<dbReference type="InterPro" id="IPR022751">
    <property type="entry name" value="Alpha_mannosyltransferase"/>
</dbReference>
<keyword evidence="7" id="KW-0735">Signal-anchor</keyword>
<keyword evidence="11" id="KW-0325">Glycoprotein</keyword>
<dbReference type="AlphaFoldDB" id="A0A1E3QYN7"/>
<dbReference type="InterPro" id="IPR029044">
    <property type="entry name" value="Nucleotide-diphossugar_trans"/>
</dbReference>
<accession>A0A1E3QYN7</accession>
<dbReference type="GO" id="GO:0046354">
    <property type="term" value="P:mannan biosynthetic process"/>
    <property type="evidence" value="ECO:0007669"/>
    <property type="project" value="UniProtKB-ARBA"/>
</dbReference>
<organism evidence="12 13">
    <name type="scientific">Babjeviella inositovora NRRL Y-12698</name>
    <dbReference type="NCBI Taxonomy" id="984486"/>
    <lineage>
        <taxon>Eukaryota</taxon>
        <taxon>Fungi</taxon>
        <taxon>Dikarya</taxon>
        <taxon>Ascomycota</taxon>
        <taxon>Saccharomycotina</taxon>
        <taxon>Pichiomycetes</taxon>
        <taxon>Serinales incertae sedis</taxon>
        <taxon>Babjeviella</taxon>
    </lineage>
</organism>
<dbReference type="GeneID" id="30149411"/>
<sequence>MDDLELSLWEDLQLSEKDTQDVYARFEEKHGALGLTEQSMVDALTNLRVFSSCFLSRNKFDLDKSVHDEVKAAELSNAKRAQYNSNPRNANKPPKPLVNVTALDQSCSSLLARLFPWLSGEYPVYSRWNGDVVRGRLPVMADYLGHEKHQHTSTSEHANTYRSSSDCFLSDLLLAFNGQGIVITASDVHKEELVNLIRVLRGLDNNLPIQIVHRGDLTNPVQSELIAAARNSFNMRKMPKSFRQMNELHDYVAHDEHGGLFPRQELWFVDVSECIAEDYRKYFQYFSNKFLPYFFSSFDETVLMDTDTVPLVKPSAFFRSRAYVATQTLFFKDRDLTIGNTRADRMYFRKLFPTVLDDLVFGVPAVSGHTLSNEYMSDHKEQHHLMESGVVVYKKSAHFAGVVMAIAINFWDQTKERVWGDKEMFWLGLSVAGDENYRFNDNHAAAVGMVTPQVFRPVGTRARELCSIQPGHISSDDDQTLLWINSGFQFCKKEGLFDDSKDNNKMRMYSGARSALDTKGVNEEAMRRMYHNAIRIEAALIPPPAEFHIDNDFSEPPAGWFQTEVCEKYLWCAYDNIGGSNKPEHMGKLVEFSAVDRMRFKYLGELWTGQDVSQRGVRNKPRAGV</sequence>
<dbReference type="EMBL" id="KV454426">
    <property type="protein sequence ID" value="ODQ82207.1"/>
    <property type="molecule type" value="Genomic_DNA"/>
</dbReference>
<dbReference type="PANTHER" id="PTHR31392">
    <property type="entry name" value="ALPHA-1,3-MANNOSYLTRANSFERASE MNN1-RELATED"/>
    <property type="match status" value="1"/>
</dbReference>
<dbReference type="GO" id="GO:0000033">
    <property type="term" value="F:alpha-1,3-mannosyltransferase activity"/>
    <property type="evidence" value="ECO:0007669"/>
    <property type="project" value="TreeGrafter"/>
</dbReference>
<keyword evidence="6" id="KW-0812">Transmembrane</keyword>
<dbReference type="Pfam" id="PF11051">
    <property type="entry name" value="Mannosyl_trans3"/>
    <property type="match status" value="1"/>
</dbReference>
<proteinExistence type="inferred from homology"/>
<name>A0A1E3QYN7_9ASCO</name>
<dbReference type="Proteomes" id="UP000094336">
    <property type="component" value="Unassembled WGS sequence"/>
</dbReference>
<keyword evidence="4" id="KW-0328">Glycosyltransferase</keyword>
<evidence type="ECO:0000256" key="11">
    <source>
        <dbReference type="ARBA" id="ARBA00023180"/>
    </source>
</evidence>
<keyword evidence="13" id="KW-1185">Reference proteome</keyword>
<keyword evidence="9" id="KW-0333">Golgi apparatus</keyword>
<comment type="subcellular location">
    <subcellularLocation>
        <location evidence="1">Golgi apparatus membrane</location>
        <topology evidence="1">Single-pass type II membrane protein</topology>
    </subcellularLocation>
</comment>
<evidence type="ECO:0000256" key="8">
    <source>
        <dbReference type="ARBA" id="ARBA00022989"/>
    </source>
</evidence>
<evidence type="ECO:0000256" key="4">
    <source>
        <dbReference type="ARBA" id="ARBA00022676"/>
    </source>
</evidence>
<dbReference type="SUPFAM" id="SSF53448">
    <property type="entry name" value="Nucleotide-diphospho-sugar transferases"/>
    <property type="match status" value="1"/>
</dbReference>
<comment type="similarity">
    <text evidence="3">Belongs to the MNN1/MNT family.</text>
</comment>
<gene>
    <name evidence="12" type="ORF">BABINDRAFT_31723</name>
</gene>
<evidence type="ECO:0000256" key="10">
    <source>
        <dbReference type="ARBA" id="ARBA00023136"/>
    </source>
</evidence>
<evidence type="ECO:0000256" key="6">
    <source>
        <dbReference type="ARBA" id="ARBA00022692"/>
    </source>
</evidence>
<protein>
    <submittedName>
        <fullName evidence="12">Glycosyltransferase family 71 protein</fullName>
    </submittedName>
</protein>
<dbReference type="GO" id="GO:0000139">
    <property type="term" value="C:Golgi membrane"/>
    <property type="evidence" value="ECO:0007669"/>
    <property type="project" value="UniProtKB-SubCell"/>
</dbReference>
<evidence type="ECO:0000313" key="12">
    <source>
        <dbReference type="EMBL" id="ODQ82207.1"/>
    </source>
</evidence>
<evidence type="ECO:0000256" key="7">
    <source>
        <dbReference type="ARBA" id="ARBA00022968"/>
    </source>
</evidence>
<evidence type="ECO:0000256" key="2">
    <source>
        <dbReference type="ARBA" id="ARBA00004922"/>
    </source>
</evidence>
<evidence type="ECO:0000256" key="1">
    <source>
        <dbReference type="ARBA" id="ARBA00004323"/>
    </source>
</evidence>
<keyword evidence="5 12" id="KW-0808">Transferase</keyword>
<dbReference type="OrthoDB" id="430354at2759"/>
<comment type="pathway">
    <text evidence="2">Protein modification; protein glycosylation.</text>
</comment>
<evidence type="ECO:0000256" key="3">
    <source>
        <dbReference type="ARBA" id="ARBA00009105"/>
    </source>
</evidence>
<evidence type="ECO:0000313" key="13">
    <source>
        <dbReference type="Proteomes" id="UP000094336"/>
    </source>
</evidence>
<keyword evidence="8" id="KW-1133">Transmembrane helix</keyword>
<evidence type="ECO:0000256" key="9">
    <source>
        <dbReference type="ARBA" id="ARBA00023034"/>
    </source>
</evidence>
<dbReference type="STRING" id="984486.A0A1E3QYN7"/>
<dbReference type="PANTHER" id="PTHR31392:SF1">
    <property type="entry name" value="ALPHA-1,3-MANNOSYLTRANSFERASE MNN1-RELATED"/>
    <property type="match status" value="1"/>
</dbReference>
<dbReference type="RefSeq" id="XP_018987535.1">
    <property type="nucleotide sequence ID" value="XM_019131558.1"/>
</dbReference>
<keyword evidence="10" id="KW-0472">Membrane</keyword>